<dbReference type="InterPro" id="IPR029058">
    <property type="entry name" value="AB_hydrolase_fold"/>
</dbReference>
<accession>A0A6V7NHV4</accession>
<dbReference type="SUPFAM" id="SSF53474">
    <property type="entry name" value="alpha/beta-Hydrolases"/>
    <property type="match status" value="1"/>
</dbReference>
<feature type="region of interest" description="Disordered" evidence="1">
    <location>
        <begin position="86"/>
        <end position="106"/>
    </location>
</feature>
<evidence type="ECO:0000256" key="1">
    <source>
        <dbReference type="SAM" id="MobiDB-lite"/>
    </source>
</evidence>
<dbReference type="Gene3D" id="3.40.50.1820">
    <property type="entry name" value="alpha/beta hydrolase"/>
    <property type="match status" value="1"/>
</dbReference>
<protein>
    <recommendedName>
        <fullName evidence="2">AB hydrolase-1 domain-containing protein</fullName>
    </recommendedName>
</protein>
<gene>
    <name evidence="3" type="ORF">CB5_LOCUS1269</name>
</gene>
<evidence type="ECO:0000259" key="2">
    <source>
        <dbReference type="Pfam" id="PF12697"/>
    </source>
</evidence>
<dbReference type="InterPro" id="IPR000073">
    <property type="entry name" value="AB_hydrolase_1"/>
</dbReference>
<organism evidence="3">
    <name type="scientific">Ananas comosus var. bracteatus</name>
    <name type="common">red pineapple</name>
    <dbReference type="NCBI Taxonomy" id="296719"/>
    <lineage>
        <taxon>Eukaryota</taxon>
        <taxon>Viridiplantae</taxon>
        <taxon>Streptophyta</taxon>
        <taxon>Embryophyta</taxon>
        <taxon>Tracheophyta</taxon>
        <taxon>Spermatophyta</taxon>
        <taxon>Magnoliopsida</taxon>
        <taxon>Liliopsida</taxon>
        <taxon>Poales</taxon>
        <taxon>Bromeliaceae</taxon>
        <taxon>Bromelioideae</taxon>
        <taxon>Ananas</taxon>
    </lineage>
</organism>
<dbReference type="EMBL" id="LR862138">
    <property type="protein sequence ID" value="CAD1818058.1"/>
    <property type="molecule type" value="Genomic_DNA"/>
</dbReference>
<dbReference type="PANTHER" id="PTHR45763">
    <property type="entry name" value="HYDROLASE, ALPHA/BETA FOLD FAMILY PROTEIN, EXPRESSED-RELATED"/>
    <property type="match status" value="1"/>
</dbReference>
<proteinExistence type="predicted"/>
<dbReference type="PANTHER" id="PTHR45763:SF51">
    <property type="entry name" value="ALPHA_BETA-HYDROLASES SUPERFAMILY PROTEIN"/>
    <property type="match status" value="1"/>
</dbReference>
<sequence length="412" mass="47203">MSTSQRSEGMNALSKILLDSHTSIYKFVQQFEIIVASRYEKEDEQDFKTASGEASLWSYDPIEKQARDVYTHTLFKEVKRAVEKNDYGSSSSIGDSSSGPPVTSPRIQLRDGRYLAYKEDGVPKEKANYKIILVHAFDSSKENSFPASQELVDELGVYFVSFDRAGYGESDPNPKRTVKSEAFDIQELADQLGLGEKFYLIGVSMGGYPTWSCLNYIPHRLAGAALVVPAVNYWWRSLPANLSKHVFGKLFVEDQITFWIAHNAPFLLYGWMNQKWFKTSAIVAGSPKIFTKQDMEVIKKRQAYHESIGFQSKARQQGVFESLYRDLIVLFGDWEFDPTEIKNPFPNNEGSVHLWQGYEDRIVQVELQRHVAEKLPWIRYHENPEGGHLYTYADDWGDKVLKELLLRQEASD</sequence>
<dbReference type="AlphaFoldDB" id="A0A6V7NHV4"/>
<dbReference type="Pfam" id="PF12697">
    <property type="entry name" value="Abhydrolase_6"/>
    <property type="match status" value="1"/>
</dbReference>
<name>A0A6V7NHV4_ANACO</name>
<feature type="domain" description="AB hydrolase-1" evidence="2">
    <location>
        <begin position="131"/>
        <end position="396"/>
    </location>
</feature>
<evidence type="ECO:0000313" key="3">
    <source>
        <dbReference type="EMBL" id="CAD1818058.1"/>
    </source>
</evidence>
<dbReference type="FunFam" id="3.40.50.1820:FF:000270">
    <property type="entry name" value="Alpha/beta-Hydrolases superfamily protein"/>
    <property type="match status" value="1"/>
</dbReference>
<reference evidence="3" key="1">
    <citation type="submission" date="2020-07" db="EMBL/GenBank/DDBJ databases">
        <authorList>
            <person name="Lin J."/>
        </authorList>
    </citation>
    <scope>NUCLEOTIDE SEQUENCE</scope>
</reference>
<feature type="compositionally biased region" description="Low complexity" evidence="1">
    <location>
        <begin position="88"/>
        <end position="99"/>
    </location>
</feature>